<keyword evidence="2" id="KW-0812">Transmembrane</keyword>
<feature type="region of interest" description="Disordered" evidence="1">
    <location>
        <begin position="76"/>
        <end position="155"/>
    </location>
</feature>
<evidence type="ECO:0000256" key="1">
    <source>
        <dbReference type="SAM" id="MobiDB-lite"/>
    </source>
</evidence>
<comment type="caution">
    <text evidence="3">The sequence shown here is derived from an EMBL/GenBank/DDBJ whole genome shotgun (WGS) entry which is preliminary data.</text>
</comment>
<keyword evidence="2" id="KW-0472">Membrane</keyword>
<feature type="compositionally biased region" description="Pro residues" evidence="1">
    <location>
        <begin position="143"/>
        <end position="152"/>
    </location>
</feature>
<feature type="compositionally biased region" description="Pro residues" evidence="1">
    <location>
        <begin position="304"/>
        <end position="332"/>
    </location>
</feature>
<evidence type="ECO:0000256" key="2">
    <source>
        <dbReference type="SAM" id="Phobius"/>
    </source>
</evidence>
<accession>U4VCI4</accession>
<reference evidence="3 4" key="1">
    <citation type="journal article" date="2014" name="FEMS Microbiol. Lett.">
        <title>Genome sequencing analysis reveals virulence-related gene content of Ochrobactrum intermedium strain 229E, a urease-positive strain isolated from the human gastric niche.</title>
        <authorList>
            <person name="Kulkarni G.J."/>
            <person name="Shetty S."/>
            <person name="Dharne M.S."/>
            <person name="Shouche Y.S."/>
        </authorList>
    </citation>
    <scope>NUCLEOTIDE SEQUENCE [LARGE SCALE GENOMIC DNA]</scope>
    <source>
        <strain evidence="3 4">229E</strain>
    </source>
</reference>
<dbReference type="Proteomes" id="UP000016842">
    <property type="component" value="Unassembled WGS sequence"/>
</dbReference>
<sequence>MGRPHFVGESVMAQSQNRSHARAVFGGLAGITGAILVAAFVAPFYGALDRPVVVIDSGDAQTKTGAGNGIVVEQFDYNEPGSSSETGNTPEGTPSQPGQTGSADGQASAAAETGKPNDQADDGGMEREAPRPPLSDLGLASTPKPPEPPAPATPVDAGEQMQLLQRPVAVAAGRLESQGRTIELQGIEIVPVEQTCQTASGESWPCGMQARTAFRQWLRSRAVMCRLPQNDSGAAVATECTLGNEDAAAWLVANGWAKAAPGSAYEEAGRKAVEARLGIFGDKPDTSLPNPEPGSSDMMDTPSPLAPPEPEPQPSSPSPQPLDGFPPAPPAQ</sequence>
<feature type="compositionally biased region" description="Polar residues" evidence="1">
    <location>
        <begin position="80"/>
        <end position="105"/>
    </location>
</feature>
<dbReference type="InterPro" id="IPR035437">
    <property type="entry name" value="SNase_OB-fold_sf"/>
</dbReference>
<protein>
    <recommendedName>
        <fullName evidence="5">Thermonuclease family protein</fullName>
    </recommendedName>
</protein>
<name>U4VCI4_9HYPH</name>
<evidence type="ECO:0000313" key="3">
    <source>
        <dbReference type="EMBL" id="ERM00457.1"/>
    </source>
</evidence>
<feature type="region of interest" description="Disordered" evidence="1">
    <location>
        <begin position="278"/>
        <end position="332"/>
    </location>
</feature>
<dbReference type="AlphaFoldDB" id="U4VCI4"/>
<evidence type="ECO:0000313" key="4">
    <source>
        <dbReference type="Proteomes" id="UP000016842"/>
    </source>
</evidence>
<proteinExistence type="predicted"/>
<organism evidence="3 4">
    <name type="scientific">Brucella intermedia 229E</name>
    <dbReference type="NCBI Taxonomy" id="1337887"/>
    <lineage>
        <taxon>Bacteria</taxon>
        <taxon>Pseudomonadati</taxon>
        <taxon>Pseudomonadota</taxon>
        <taxon>Alphaproteobacteria</taxon>
        <taxon>Hyphomicrobiales</taxon>
        <taxon>Brucellaceae</taxon>
        <taxon>Brucella/Ochrobactrum group</taxon>
        <taxon>Brucella</taxon>
    </lineage>
</organism>
<keyword evidence="2" id="KW-1133">Transmembrane helix</keyword>
<dbReference type="PATRIC" id="fig|1337887.3.peg.4309"/>
<dbReference type="EMBL" id="ASXJ01000320">
    <property type="protein sequence ID" value="ERM00457.1"/>
    <property type="molecule type" value="Genomic_DNA"/>
</dbReference>
<feature type="transmembrane region" description="Helical" evidence="2">
    <location>
        <begin position="21"/>
        <end position="45"/>
    </location>
</feature>
<dbReference type="Gene3D" id="2.40.50.90">
    <property type="match status" value="1"/>
</dbReference>
<gene>
    <name evidence="3" type="ORF">Q644_04700</name>
</gene>
<dbReference type="SUPFAM" id="SSF50199">
    <property type="entry name" value="Staphylococcal nuclease"/>
    <property type="match status" value="1"/>
</dbReference>
<evidence type="ECO:0008006" key="5">
    <source>
        <dbReference type="Google" id="ProtNLM"/>
    </source>
</evidence>